<feature type="repeat" description="WD" evidence="3">
    <location>
        <begin position="92"/>
        <end position="131"/>
    </location>
</feature>
<keyword evidence="1 3" id="KW-0853">WD repeat</keyword>
<dbReference type="InterPro" id="IPR001680">
    <property type="entry name" value="WD40_rpt"/>
</dbReference>
<dbReference type="Pfam" id="PF00400">
    <property type="entry name" value="WD40"/>
    <property type="match status" value="2"/>
</dbReference>
<dbReference type="InterPro" id="IPR036322">
    <property type="entry name" value="WD40_repeat_dom_sf"/>
</dbReference>
<evidence type="ECO:0000256" key="5">
    <source>
        <dbReference type="SAM" id="Phobius"/>
    </source>
</evidence>
<dbReference type="PROSITE" id="PS00678">
    <property type="entry name" value="WD_REPEATS_1"/>
    <property type="match status" value="2"/>
</dbReference>
<keyword evidence="5" id="KW-1133">Transmembrane helix</keyword>
<dbReference type="SUPFAM" id="SSF50978">
    <property type="entry name" value="WD40 repeat-like"/>
    <property type="match status" value="1"/>
</dbReference>
<evidence type="ECO:0008006" key="8">
    <source>
        <dbReference type="Google" id="ProtNLM"/>
    </source>
</evidence>
<dbReference type="Gene3D" id="2.130.10.10">
    <property type="entry name" value="YVTN repeat-like/Quinoprotein amine dehydrogenase"/>
    <property type="match status" value="1"/>
</dbReference>
<evidence type="ECO:0000313" key="6">
    <source>
        <dbReference type="EMBL" id="KAJ3102147.1"/>
    </source>
</evidence>
<dbReference type="EMBL" id="JADGJH010002184">
    <property type="protein sequence ID" value="KAJ3102147.1"/>
    <property type="molecule type" value="Genomic_DNA"/>
</dbReference>
<sequence>MGSQFTSEQTLTSPVWTPRNSDVTGSRSCTSNNIDSGNSSEVNYDGILIRTLVGHERGIACLQFDGNLIVSGSSDQTIKLWNAHTGEQLNTLYGHKELVRTLQFDDTRIISGGYDQVIKVWDIKTGELLMNLEMHTHRVFNLQFNDFRIVSCSQDQMNDGVETQARMSKMAMAFVAGVIGINVVLFPFVAGTVRKNAIPYVATDSRRTQAIFAALNRSVAAATNCGAVSAGMLSAACSPRFLRFIDLGSGDGRVVLEARRLSHIYQQQQQQEQLQKLQKYQQENRSRIYFGFSRCDGVEVNSVLLAVSYLKLFLQRLQISTPKTRVSFSHTDLWSVRLHEYDVVMVFGDLRLMFSLMT</sequence>
<dbReference type="InterPro" id="IPR015943">
    <property type="entry name" value="WD40/YVTN_repeat-like_dom_sf"/>
</dbReference>
<organism evidence="6 7">
    <name type="scientific">Physocladia obscura</name>
    <dbReference type="NCBI Taxonomy" id="109957"/>
    <lineage>
        <taxon>Eukaryota</taxon>
        <taxon>Fungi</taxon>
        <taxon>Fungi incertae sedis</taxon>
        <taxon>Chytridiomycota</taxon>
        <taxon>Chytridiomycota incertae sedis</taxon>
        <taxon>Chytridiomycetes</taxon>
        <taxon>Chytridiales</taxon>
        <taxon>Chytriomycetaceae</taxon>
        <taxon>Physocladia</taxon>
    </lineage>
</organism>
<dbReference type="InterPro" id="IPR019775">
    <property type="entry name" value="WD40_repeat_CS"/>
</dbReference>
<feature type="region of interest" description="Disordered" evidence="4">
    <location>
        <begin position="1"/>
        <end position="35"/>
    </location>
</feature>
<accession>A0AAD5XCM0</accession>
<keyword evidence="2" id="KW-0677">Repeat</keyword>
<keyword evidence="5" id="KW-0812">Transmembrane</keyword>
<evidence type="ECO:0000256" key="2">
    <source>
        <dbReference type="ARBA" id="ARBA00022737"/>
    </source>
</evidence>
<feature type="repeat" description="WD" evidence="3">
    <location>
        <begin position="52"/>
        <end position="91"/>
    </location>
</feature>
<feature type="transmembrane region" description="Helical" evidence="5">
    <location>
        <begin position="171"/>
        <end position="190"/>
    </location>
</feature>
<evidence type="ECO:0000313" key="7">
    <source>
        <dbReference type="Proteomes" id="UP001211907"/>
    </source>
</evidence>
<dbReference type="InterPro" id="IPR029063">
    <property type="entry name" value="SAM-dependent_MTases_sf"/>
</dbReference>
<dbReference type="PROSITE" id="PS50294">
    <property type="entry name" value="WD_REPEATS_REGION"/>
    <property type="match status" value="2"/>
</dbReference>
<evidence type="ECO:0000256" key="3">
    <source>
        <dbReference type="PROSITE-ProRule" id="PRU00221"/>
    </source>
</evidence>
<reference evidence="6" key="1">
    <citation type="submission" date="2020-05" db="EMBL/GenBank/DDBJ databases">
        <title>Phylogenomic resolution of chytrid fungi.</title>
        <authorList>
            <person name="Stajich J.E."/>
            <person name="Amses K."/>
            <person name="Simmons R."/>
            <person name="Seto K."/>
            <person name="Myers J."/>
            <person name="Bonds A."/>
            <person name="Quandt C.A."/>
            <person name="Barry K."/>
            <person name="Liu P."/>
            <person name="Grigoriev I."/>
            <person name="Longcore J.E."/>
            <person name="James T.Y."/>
        </authorList>
    </citation>
    <scope>NUCLEOTIDE SEQUENCE</scope>
    <source>
        <strain evidence="6">JEL0513</strain>
    </source>
</reference>
<proteinExistence type="predicted"/>
<dbReference type="PANTHER" id="PTHR22847">
    <property type="entry name" value="WD40 REPEAT PROTEIN"/>
    <property type="match status" value="1"/>
</dbReference>
<dbReference type="SMART" id="SM00320">
    <property type="entry name" value="WD40"/>
    <property type="match status" value="3"/>
</dbReference>
<gene>
    <name evidence="6" type="ORF">HK100_004420</name>
</gene>
<dbReference type="AlphaFoldDB" id="A0AAD5XCM0"/>
<dbReference type="Gene3D" id="3.40.50.150">
    <property type="entry name" value="Vaccinia Virus protein VP39"/>
    <property type="match status" value="1"/>
</dbReference>
<keyword evidence="5" id="KW-0472">Membrane</keyword>
<protein>
    <recommendedName>
        <fullName evidence="8">WD_REPEATS_REGION domain-containing protein</fullName>
    </recommendedName>
</protein>
<evidence type="ECO:0000256" key="1">
    <source>
        <dbReference type="ARBA" id="ARBA00022574"/>
    </source>
</evidence>
<dbReference type="PROSITE" id="PS50082">
    <property type="entry name" value="WD_REPEATS_2"/>
    <property type="match status" value="2"/>
</dbReference>
<keyword evidence="7" id="KW-1185">Reference proteome</keyword>
<dbReference type="Proteomes" id="UP001211907">
    <property type="component" value="Unassembled WGS sequence"/>
</dbReference>
<name>A0AAD5XCM0_9FUNG</name>
<comment type="caution">
    <text evidence="6">The sequence shown here is derived from an EMBL/GenBank/DDBJ whole genome shotgun (WGS) entry which is preliminary data.</text>
</comment>
<evidence type="ECO:0000256" key="4">
    <source>
        <dbReference type="SAM" id="MobiDB-lite"/>
    </source>
</evidence>
<dbReference type="PANTHER" id="PTHR22847:SF745">
    <property type="entry name" value="F-BOX_WD REPEAT-CONTAINING PROTEIN 7"/>
    <property type="match status" value="1"/>
</dbReference>